<dbReference type="Proteomes" id="UP000281028">
    <property type="component" value="Unassembled WGS sequence"/>
</dbReference>
<name>A0A3S1B4S0_9BACT</name>
<comment type="caution">
    <text evidence="1">The sequence shown here is derived from an EMBL/GenBank/DDBJ whole genome shotgun (WGS) entry which is preliminary data.</text>
</comment>
<gene>
    <name evidence="1" type="ORF">ECE50_030300</name>
</gene>
<dbReference type="AlphaFoldDB" id="A0A3S1B4S0"/>
<accession>A0A3S1B4S0</accession>
<evidence type="ECO:0000313" key="2">
    <source>
        <dbReference type="Proteomes" id="UP000281028"/>
    </source>
</evidence>
<proteinExistence type="predicted"/>
<organism evidence="1 2">
    <name type="scientific">Chitinophaga solisilvae</name>
    <dbReference type="NCBI Taxonomy" id="1233460"/>
    <lineage>
        <taxon>Bacteria</taxon>
        <taxon>Pseudomonadati</taxon>
        <taxon>Bacteroidota</taxon>
        <taxon>Chitinophagia</taxon>
        <taxon>Chitinophagales</taxon>
        <taxon>Chitinophagaceae</taxon>
        <taxon>Chitinophaga</taxon>
    </lineage>
</organism>
<sequence length="171" mass="19470">MYILLFIVLAFTLCYAWFRIRTIKGLLPVPQEPIPVKGEDAIQAAVIEKVTGSAFSVSKYQRNIRNSSTDRFITVAINEVIKTNMGATYKPRLIKNLAPGEARRLGHADTYTEGRHTVFIGYEIIWARFTPTPEDYKVSAATTVIQPAALHPVLLKELEQQFRENGYKHWM</sequence>
<evidence type="ECO:0000313" key="1">
    <source>
        <dbReference type="EMBL" id="NSL91153.1"/>
    </source>
</evidence>
<dbReference type="OrthoDB" id="661091at2"/>
<dbReference type="EMBL" id="RIAR02000001">
    <property type="protein sequence ID" value="NSL91153.1"/>
    <property type="molecule type" value="Genomic_DNA"/>
</dbReference>
<protein>
    <submittedName>
        <fullName evidence="1">Uncharacterized protein</fullName>
    </submittedName>
</protein>
<reference evidence="1" key="1">
    <citation type="submission" date="2020-05" db="EMBL/GenBank/DDBJ databases">
        <title>Chitinophaga laudate sp. nov., isolated from a tropical peat swamp.</title>
        <authorList>
            <person name="Goh C.B.S."/>
            <person name="Lee M.S."/>
            <person name="Parimannan S."/>
            <person name="Pasbakhsh P."/>
            <person name="Yule C.M."/>
            <person name="Rajandas H."/>
            <person name="Loke S."/>
            <person name="Croft L."/>
            <person name="Tan J.B.L."/>
        </authorList>
    </citation>
    <scope>NUCLEOTIDE SEQUENCE</scope>
    <source>
        <strain evidence="1">Mgbs1</strain>
    </source>
</reference>
<keyword evidence="2" id="KW-1185">Reference proteome</keyword>